<dbReference type="PANTHER" id="PTHR10434:SF59">
    <property type="entry name" value="1-ACYL-SN-GLYCEROL-3-PHOSPHATE ACYLTRANSFERASE"/>
    <property type="match status" value="1"/>
</dbReference>
<dbReference type="GO" id="GO:0016024">
    <property type="term" value="P:CDP-diacylglycerol biosynthetic process"/>
    <property type="evidence" value="ECO:0007669"/>
    <property type="project" value="UniProtKB-UniPathway"/>
</dbReference>
<proteinExistence type="inferred from homology"/>
<dbReference type="PANTHER" id="PTHR10434">
    <property type="entry name" value="1-ACYL-SN-GLYCEROL-3-PHOSPHATE ACYLTRANSFERASE"/>
    <property type="match status" value="1"/>
</dbReference>
<evidence type="ECO:0000256" key="14">
    <source>
        <dbReference type="ARBA" id="ARBA00023209"/>
    </source>
</evidence>
<comment type="domain">
    <text evidence="18">The HXXXXD motif is essential for acyltransferase activity and may constitute the binding site for the phosphate moiety of the glycerol-3-phosphate.</text>
</comment>
<evidence type="ECO:0000256" key="8">
    <source>
        <dbReference type="ARBA" id="ARBA00022475"/>
    </source>
</evidence>
<comment type="pathway">
    <text evidence="3">Phospholipid metabolism; CDP-diacylglycerol biosynthesis; CDP-diacylglycerol from sn-glycerol 3-phosphate: step 2/3.</text>
</comment>
<evidence type="ECO:0000256" key="16">
    <source>
        <dbReference type="ARBA" id="ARBA00023315"/>
    </source>
</evidence>
<evidence type="ECO:0000256" key="15">
    <source>
        <dbReference type="ARBA" id="ARBA00023264"/>
    </source>
</evidence>
<dbReference type="InterPro" id="IPR004552">
    <property type="entry name" value="AGP_acyltrans"/>
</dbReference>
<dbReference type="GO" id="GO:0006654">
    <property type="term" value="P:phosphatidic acid biosynthetic process"/>
    <property type="evidence" value="ECO:0007669"/>
    <property type="project" value="TreeGrafter"/>
</dbReference>
<reference evidence="20 21" key="1">
    <citation type="submission" date="2018-08" db="EMBL/GenBank/DDBJ databases">
        <title>Neisseria zalophi ATCC BAA-2455 complete genome.</title>
        <authorList>
            <person name="Veseli I.A."/>
            <person name="Buttler R."/>
            <person name="Mascarenhas dos Santos A.C."/>
            <person name="Pombert J.-F."/>
        </authorList>
    </citation>
    <scope>NUCLEOTIDE SEQUENCE [LARGE SCALE GENOMIC DNA]</scope>
    <source>
        <strain evidence="20 21">ATCC BAA-2455</strain>
    </source>
</reference>
<name>A0A5J6Q0G3_9NEIS</name>
<evidence type="ECO:0000256" key="6">
    <source>
        <dbReference type="ARBA" id="ARBA00013211"/>
    </source>
</evidence>
<feature type="domain" description="Phospholipid/glycerol acyltransferase" evidence="19">
    <location>
        <begin position="73"/>
        <end position="185"/>
    </location>
</feature>
<dbReference type="Pfam" id="PF01553">
    <property type="entry name" value="Acyltransferase"/>
    <property type="match status" value="1"/>
</dbReference>
<dbReference type="SMART" id="SM00563">
    <property type="entry name" value="PlsC"/>
    <property type="match status" value="1"/>
</dbReference>
<dbReference type="RefSeq" id="WP_151052617.1">
    <property type="nucleotide sequence ID" value="NZ_CP031700.1"/>
</dbReference>
<evidence type="ECO:0000256" key="11">
    <source>
        <dbReference type="ARBA" id="ARBA00022679"/>
    </source>
</evidence>
<evidence type="ECO:0000256" key="4">
    <source>
        <dbReference type="ARBA" id="ARBA00005189"/>
    </source>
</evidence>
<keyword evidence="16 18" id="KW-0012">Acyltransferase</keyword>
<dbReference type="AlphaFoldDB" id="A0A5J6Q0G3"/>
<dbReference type="OrthoDB" id="9806880at2"/>
<accession>A0A5J6Q0G3</accession>
<keyword evidence="13" id="KW-0472">Membrane</keyword>
<evidence type="ECO:0000313" key="20">
    <source>
        <dbReference type="EMBL" id="QEY26903.1"/>
    </source>
</evidence>
<keyword evidence="9 18" id="KW-0444">Lipid biosynthesis</keyword>
<dbReference type="UniPathway" id="UPA00557">
    <property type="reaction ID" value="UER00613"/>
</dbReference>
<evidence type="ECO:0000259" key="19">
    <source>
        <dbReference type="SMART" id="SM00563"/>
    </source>
</evidence>
<evidence type="ECO:0000256" key="10">
    <source>
        <dbReference type="ARBA" id="ARBA00022519"/>
    </source>
</evidence>
<protein>
    <recommendedName>
        <fullName evidence="7 18">1-acyl-sn-glycerol-3-phosphate acyltransferase</fullName>
        <ecNumber evidence="6 18">2.3.1.51</ecNumber>
    </recommendedName>
</protein>
<dbReference type="CDD" id="cd07989">
    <property type="entry name" value="LPLAT_AGPAT-like"/>
    <property type="match status" value="1"/>
</dbReference>
<evidence type="ECO:0000256" key="13">
    <source>
        <dbReference type="ARBA" id="ARBA00023136"/>
    </source>
</evidence>
<evidence type="ECO:0000256" key="7">
    <source>
        <dbReference type="ARBA" id="ARBA00016139"/>
    </source>
</evidence>
<evidence type="ECO:0000256" key="3">
    <source>
        <dbReference type="ARBA" id="ARBA00004728"/>
    </source>
</evidence>
<dbReference type="EC" id="2.3.1.51" evidence="6 18"/>
<comment type="catalytic activity">
    <reaction evidence="1 18">
        <text>a 1-acyl-sn-glycero-3-phosphate + an acyl-CoA = a 1,2-diacyl-sn-glycero-3-phosphate + CoA</text>
        <dbReference type="Rhea" id="RHEA:19709"/>
        <dbReference type="ChEBI" id="CHEBI:57287"/>
        <dbReference type="ChEBI" id="CHEBI:57970"/>
        <dbReference type="ChEBI" id="CHEBI:58342"/>
        <dbReference type="ChEBI" id="CHEBI:58608"/>
        <dbReference type="EC" id="2.3.1.51"/>
    </reaction>
</comment>
<keyword evidence="12 18" id="KW-0443">Lipid metabolism</keyword>
<evidence type="ECO:0000256" key="5">
    <source>
        <dbReference type="ARBA" id="ARBA00008655"/>
    </source>
</evidence>
<keyword evidence="8" id="KW-1003">Cell membrane</keyword>
<evidence type="ECO:0000256" key="1">
    <source>
        <dbReference type="ARBA" id="ARBA00001141"/>
    </source>
</evidence>
<dbReference type="Proteomes" id="UP000325713">
    <property type="component" value="Chromosome"/>
</dbReference>
<organism evidence="20 21">
    <name type="scientific">Neisseria zalophi</name>
    <dbReference type="NCBI Taxonomy" id="640030"/>
    <lineage>
        <taxon>Bacteria</taxon>
        <taxon>Pseudomonadati</taxon>
        <taxon>Pseudomonadota</taxon>
        <taxon>Betaproteobacteria</taxon>
        <taxon>Neisseriales</taxon>
        <taxon>Neisseriaceae</taxon>
        <taxon>Neisseria</taxon>
    </lineage>
</organism>
<keyword evidence="21" id="KW-1185">Reference proteome</keyword>
<comment type="similarity">
    <text evidence="5 18">Belongs to the 1-acyl-sn-glycerol-3-phosphate acyltransferase family.</text>
</comment>
<dbReference type="KEGG" id="nzl:D0T92_10420"/>
<evidence type="ECO:0000256" key="18">
    <source>
        <dbReference type="RuleBase" id="RU361267"/>
    </source>
</evidence>
<sequence>MSRQKAPFSTRLMRLGKLVVWLFKTGRNLNKIDGTNAEERNQALITLGTTALQAVDAKLNVSTPPEHFQISGTLLVSNHVSWLDIFAMSALLPSSFISKQEISNWPVLGKMGRNAGTVFINRNSRKDVEPINQAISEALRNGLNVSFFPEARTSPGLDTLPFKAALFQSAIDSNAPVQAVALRYYDHEGRRTELPSYADTSLIKSLWRIVSMPQLHIRVDFAKPIYPHEHPDIDRFQLKEMAEAYVRGKVCEDADNNDMV</sequence>
<dbReference type="InterPro" id="IPR002123">
    <property type="entry name" value="Plipid/glycerol_acylTrfase"/>
</dbReference>
<comment type="pathway">
    <text evidence="4">Lipid metabolism.</text>
</comment>
<evidence type="ECO:0000256" key="2">
    <source>
        <dbReference type="ARBA" id="ARBA00004417"/>
    </source>
</evidence>
<comment type="function">
    <text evidence="17">Converts lysophosphatidic acid (LPA) into phosphatidic acid by incorporating acyl moiety at the 2 position.</text>
</comment>
<dbReference type="NCBIfam" id="TIGR00530">
    <property type="entry name" value="AGP_acyltrn"/>
    <property type="match status" value="1"/>
</dbReference>
<evidence type="ECO:0000256" key="12">
    <source>
        <dbReference type="ARBA" id="ARBA00023098"/>
    </source>
</evidence>
<dbReference type="EMBL" id="CP031700">
    <property type="protein sequence ID" value="QEY26903.1"/>
    <property type="molecule type" value="Genomic_DNA"/>
</dbReference>
<evidence type="ECO:0000256" key="17">
    <source>
        <dbReference type="ARBA" id="ARBA00037183"/>
    </source>
</evidence>
<keyword evidence="14 18" id="KW-0594">Phospholipid biosynthesis</keyword>
<dbReference type="GO" id="GO:0005886">
    <property type="term" value="C:plasma membrane"/>
    <property type="evidence" value="ECO:0007669"/>
    <property type="project" value="UniProtKB-SubCell"/>
</dbReference>
<keyword evidence="15 18" id="KW-1208">Phospholipid metabolism</keyword>
<keyword evidence="10" id="KW-0997">Cell inner membrane</keyword>
<keyword evidence="11 18" id="KW-0808">Transferase</keyword>
<dbReference type="GO" id="GO:0003841">
    <property type="term" value="F:1-acylglycerol-3-phosphate O-acyltransferase activity"/>
    <property type="evidence" value="ECO:0007669"/>
    <property type="project" value="UniProtKB-UniRule"/>
</dbReference>
<comment type="subcellular location">
    <subcellularLocation>
        <location evidence="2">Cell inner membrane</location>
        <topology evidence="2">Peripheral membrane protein</topology>
    </subcellularLocation>
</comment>
<gene>
    <name evidence="20" type="ORF">D0T92_10420</name>
</gene>
<dbReference type="SUPFAM" id="SSF69593">
    <property type="entry name" value="Glycerol-3-phosphate (1)-acyltransferase"/>
    <property type="match status" value="1"/>
</dbReference>
<evidence type="ECO:0000256" key="9">
    <source>
        <dbReference type="ARBA" id="ARBA00022516"/>
    </source>
</evidence>
<evidence type="ECO:0000313" key="21">
    <source>
        <dbReference type="Proteomes" id="UP000325713"/>
    </source>
</evidence>